<dbReference type="Proteomes" id="UP000823561">
    <property type="component" value="Chromosome 9"/>
</dbReference>
<evidence type="ECO:0000313" key="5">
    <source>
        <dbReference type="Proteomes" id="UP000823561"/>
    </source>
</evidence>
<name>A0AAV6GLX4_9TELE</name>
<comment type="caution">
    <text evidence="4">The sequence shown here is derived from an EMBL/GenBank/DDBJ whole genome shotgun (WGS) entry which is preliminary data.</text>
</comment>
<dbReference type="GO" id="GO:0042350">
    <property type="term" value="P:GDP-L-fucose biosynthetic process"/>
    <property type="evidence" value="ECO:0007669"/>
    <property type="project" value="UniProtKB-ARBA"/>
</dbReference>
<evidence type="ECO:0000313" key="4">
    <source>
        <dbReference type="EMBL" id="KAG5275804.1"/>
    </source>
</evidence>
<dbReference type="InterPro" id="IPR012120">
    <property type="entry name" value="Fucose-1-phosphate_GuaTrfase"/>
</dbReference>
<sequence>MAEHGNKILQRSTRKKLKKFHERRGKEVKSGEFWDLVVLTAVDEHQRVAYELQIKEKLCRKELPLGVPYHVFADPPGCKIGNGGSTLYALQHLEKIYGKALSSFRVILIHAGGFSQRLPNASALGKIFTALPCGEPLYQMLEIKLALYVDFPVHMKPGVLVTCADDIELYSIAEGESIKFNRSGFTALAHPSSLTIGTTHGVFVLDSGENCGVSEMEYTSCQQFLHKPSVDKMYKTGAVCKRQDSCESICDAEFVYTDSTYYMDYSTSESLLNMLKEVEPLTCEVDAYGDFLQALGPGATVEYTTNIANVTKKESSLVDIRQKIFHRLKGTPLNVILLNNSKFYHIGTTEEYLFHLTEDPTLREELGLLPVAFSVCDCKKDLGSSVACVMHSVLHPSAVVSAGSVVEYSKLSADVTVGERSIVSGCLLDAGQSVPCQTFMHSLSVNLNKSIGFVTVAFSIKDNLKHSVSSPAQATALKYFGKSLVECAACWGLPPESLCFSGDKSACSLWNACIFPVCPDLRSSVSTSLQMVEAPQGSSVITALKDLRLVSLQEALQNKNLEEMLRFRRGLYEDILKEK</sequence>
<dbReference type="EMBL" id="JADWDJ010000009">
    <property type="protein sequence ID" value="KAG5275804.1"/>
    <property type="molecule type" value="Genomic_DNA"/>
</dbReference>
<dbReference type="PANTHER" id="PTHR15045:SF1">
    <property type="entry name" value="FUCOSE-1-PHOSPHATE GUANYLYLTRANSFERASE"/>
    <property type="match status" value="1"/>
</dbReference>
<dbReference type="GO" id="GO:0000166">
    <property type="term" value="F:nucleotide binding"/>
    <property type="evidence" value="ECO:0007669"/>
    <property type="project" value="UniProtKB-KW"/>
</dbReference>
<organism evidence="4 5">
    <name type="scientific">Alosa alosa</name>
    <name type="common">allis shad</name>
    <dbReference type="NCBI Taxonomy" id="278164"/>
    <lineage>
        <taxon>Eukaryota</taxon>
        <taxon>Metazoa</taxon>
        <taxon>Chordata</taxon>
        <taxon>Craniata</taxon>
        <taxon>Vertebrata</taxon>
        <taxon>Euteleostomi</taxon>
        <taxon>Actinopterygii</taxon>
        <taxon>Neopterygii</taxon>
        <taxon>Teleostei</taxon>
        <taxon>Clupei</taxon>
        <taxon>Clupeiformes</taxon>
        <taxon>Clupeoidei</taxon>
        <taxon>Clupeidae</taxon>
        <taxon>Alosa</taxon>
    </lineage>
</organism>
<keyword evidence="5" id="KW-1185">Reference proteome</keyword>
<dbReference type="PANTHER" id="PTHR15045">
    <property type="entry name" value="FUCOSE-1-PHOSPHATE GUANYLYLTRANSFERASE"/>
    <property type="match status" value="1"/>
</dbReference>
<keyword evidence="1" id="KW-0808">Transferase</keyword>
<feature type="domain" description="GDP-fucose pyrophosphorylase" evidence="3">
    <location>
        <begin position="99"/>
        <end position="519"/>
    </location>
</feature>
<proteinExistence type="predicted"/>
<accession>A0AAV6GLX4</accession>
<keyword evidence="2" id="KW-0547">Nucleotide-binding</keyword>
<dbReference type="PIRSF" id="PIRSF036640">
    <property type="entry name" value="FPGT"/>
    <property type="match status" value="1"/>
</dbReference>
<evidence type="ECO:0000256" key="2">
    <source>
        <dbReference type="ARBA" id="ARBA00022741"/>
    </source>
</evidence>
<gene>
    <name evidence="4" type="ORF">AALO_G00124760</name>
</gene>
<dbReference type="Pfam" id="PF07959">
    <property type="entry name" value="Fucose_pyrophosphorylase"/>
    <property type="match status" value="1"/>
</dbReference>
<protein>
    <recommendedName>
        <fullName evidence="3">GDP-fucose pyrophosphorylase domain-containing protein</fullName>
    </recommendedName>
</protein>
<dbReference type="InterPro" id="IPR012887">
    <property type="entry name" value="GDP_fucose_pyrophosphorylase"/>
</dbReference>
<dbReference type="AlphaFoldDB" id="A0AAV6GLX4"/>
<evidence type="ECO:0000259" key="3">
    <source>
        <dbReference type="Pfam" id="PF07959"/>
    </source>
</evidence>
<evidence type="ECO:0000256" key="1">
    <source>
        <dbReference type="ARBA" id="ARBA00022679"/>
    </source>
</evidence>
<reference evidence="4" key="1">
    <citation type="submission" date="2020-10" db="EMBL/GenBank/DDBJ databases">
        <title>Chromosome-scale genome assembly of the Allis shad, Alosa alosa.</title>
        <authorList>
            <person name="Margot Z."/>
            <person name="Christophe K."/>
            <person name="Cabau C."/>
            <person name="Louis A."/>
            <person name="Berthelot C."/>
            <person name="Parey E."/>
            <person name="Roest Crollius H."/>
            <person name="Montfort J."/>
            <person name="Robinson-Rechavi M."/>
            <person name="Bucao C."/>
            <person name="Bouchez O."/>
            <person name="Gislard M."/>
            <person name="Lluch J."/>
            <person name="Milhes M."/>
            <person name="Lampietro C."/>
            <person name="Lopez Roques C."/>
            <person name="Donnadieu C."/>
            <person name="Braasch I."/>
            <person name="Desvignes T."/>
            <person name="Postlethwait J."/>
            <person name="Bobe J."/>
            <person name="Guiguen Y."/>
        </authorList>
    </citation>
    <scope>NUCLEOTIDE SEQUENCE</scope>
    <source>
        <strain evidence="4">M-15738</strain>
        <tissue evidence="4">Blood</tissue>
    </source>
</reference>
<dbReference type="GO" id="GO:0016772">
    <property type="term" value="F:transferase activity, transferring phosphorus-containing groups"/>
    <property type="evidence" value="ECO:0007669"/>
    <property type="project" value="InterPro"/>
</dbReference>